<dbReference type="EMBL" id="JAALLS010000026">
    <property type="protein sequence ID" value="NGP89879.1"/>
    <property type="molecule type" value="Genomic_DNA"/>
</dbReference>
<dbReference type="GO" id="GO:0006783">
    <property type="term" value="P:heme biosynthetic process"/>
    <property type="evidence" value="ECO:0007669"/>
    <property type="project" value="TreeGrafter"/>
</dbReference>
<dbReference type="RefSeq" id="WP_165271070.1">
    <property type="nucleotide sequence ID" value="NZ_JAALLS010000026.1"/>
</dbReference>
<evidence type="ECO:0000259" key="1">
    <source>
        <dbReference type="Pfam" id="PF12724"/>
    </source>
</evidence>
<protein>
    <submittedName>
        <fullName evidence="2">Protoporphyrinogen oxidase</fullName>
    </submittedName>
</protein>
<accession>A0A6M1T6Z7</accession>
<dbReference type="AlphaFoldDB" id="A0A6M1T6Z7"/>
<feature type="domain" description="Flavodoxin" evidence="1">
    <location>
        <begin position="4"/>
        <end position="140"/>
    </location>
</feature>
<dbReference type="Proteomes" id="UP000479132">
    <property type="component" value="Unassembled WGS sequence"/>
</dbReference>
<keyword evidence="3" id="KW-1185">Reference proteome</keyword>
<dbReference type="Gene3D" id="3.40.50.360">
    <property type="match status" value="1"/>
</dbReference>
<organism evidence="2 3">
    <name type="scientific">Fodinibius halophilus</name>
    <dbReference type="NCBI Taxonomy" id="1736908"/>
    <lineage>
        <taxon>Bacteria</taxon>
        <taxon>Pseudomonadati</taxon>
        <taxon>Balneolota</taxon>
        <taxon>Balneolia</taxon>
        <taxon>Balneolales</taxon>
        <taxon>Balneolaceae</taxon>
        <taxon>Fodinibius</taxon>
    </lineage>
</organism>
<dbReference type="SUPFAM" id="SSF52218">
    <property type="entry name" value="Flavoproteins"/>
    <property type="match status" value="1"/>
</dbReference>
<dbReference type="PANTHER" id="PTHR38030">
    <property type="entry name" value="PROTOPORPHYRINOGEN IX DEHYDROGENASE [MENAQUINONE]"/>
    <property type="match status" value="1"/>
</dbReference>
<gene>
    <name evidence="2" type="ORF">G3569_16085</name>
</gene>
<dbReference type="PANTHER" id="PTHR38030:SF2">
    <property type="entry name" value="PROTOPORPHYRINOGEN IX DEHYDROGENASE [QUINONE]"/>
    <property type="match status" value="1"/>
</dbReference>
<dbReference type="Pfam" id="PF12724">
    <property type="entry name" value="Flavodoxin_5"/>
    <property type="match status" value="1"/>
</dbReference>
<dbReference type="InterPro" id="IPR029039">
    <property type="entry name" value="Flavoprotein-like_sf"/>
</dbReference>
<evidence type="ECO:0000313" key="3">
    <source>
        <dbReference type="Proteomes" id="UP000479132"/>
    </source>
</evidence>
<reference evidence="2 3" key="1">
    <citation type="submission" date="2020-02" db="EMBL/GenBank/DDBJ databases">
        <title>Aliifodinibius halophilus 2W32, complete genome.</title>
        <authorList>
            <person name="Li Y."/>
            <person name="Wu S."/>
        </authorList>
    </citation>
    <scope>NUCLEOTIDE SEQUENCE [LARGE SCALE GENOMIC DNA]</scope>
    <source>
        <strain evidence="2 3">2W32</strain>
    </source>
</reference>
<name>A0A6M1T6Z7_9BACT</name>
<evidence type="ECO:0000313" key="2">
    <source>
        <dbReference type="EMBL" id="NGP89879.1"/>
    </source>
</evidence>
<sequence>MKLLIVYATTEGQTKKICEFLRDKAKKADHEVSLANALEHPSQPKEFDAVAVGDSLHAEKYQVAVEKYVDENHKELNKKPGVFISVSLSAASDEPESLEELKKITREFLDKTGWNPTFIEQVAGALRYSKYNFFKKFIMRINSV</sequence>
<proteinExistence type="predicted"/>
<dbReference type="InterPro" id="IPR052200">
    <property type="entry name" value="Protoporphyrinogen_IX_DH"/>
</dbReference>
<dbReference type="InterPro" id="IPR026816">
    <property type="entry name" value="Flavodoxin_dom"/>
</dbReference>
<comment type="caution">
    <text evidence="2">The sequence shown here is derived from an EMBL/GenBank/DDBJ whole genome shotgun (WGS) entry which is preliminary data.</text>
</comment>
<dbReference type="GO" id="GO:0010181">
    <property type="term" value="F:FMN binding"/>
    <property type="evidence" value="ECO:0007669"/>
    <property type="project" value="TreeGrafter"/>
</dbReference>
<dbReference type="GO" id="GO:0070819">
    <property type="term" value="F:menaquinone-dependent protoporphyrinogen oxidase activity"/>
    <property type="evidence" value="ECO:0007669"/>
    <property type="project" value="TreeGrafter"/>
</dbReference>